<dbReference type="EMBL" id="QWVS01000002">
    <property type="protein sequence ID" value="RID89142.1"/>
    <property type="molecule type" value="Genomic_DNA"/>
</dbReference>
<dbReference type="AlphaFoldDB" id="A0A398BGA8"/>
<name>A0A398BGA8_9BACI</name>
<reference evidence="1 2" key="1">
    <citation type="submission" date="2018-08" db="EMBL/GenBank/DDBJ databases">
        <title>Bacillus jemisoniae sp. nov., Bacillus chryseoplanitiae sp. nov., Bacillus resnikiae sp. nov., and Bacillus frankliniae sp. nov., isolated from Viking spacecraft and associated surfaces.</title>
        <authorList>
            <person name="Seuylemezian A."/>
            <person name="Vaishampayan P."/>
        </authorList>
    </citation>
    <scope>NUCLEOTIDE SEQUENCE [LARGE SCALE GENOMIC DNA]</scope>
    <source>
        <strain evidence="1 2">MA001</strain>
    </source>
</reference>
<evidence type="ECO:0000313" key="1">
    <source>
        <dbReference type="EMBL" id="RID89142.1"/>
    </source>
</evidence>
<comment type="caution">
    <text evidence="1">The sequence shown here is derived from an EMBL/GenBank/DDBJ whole genome shotgun (WGS) entry which is preliminary data.</text>
</comment>
<gene>
    <name evidence="1" type="ORF">D1953_00800</name>
</gene>
<keyword evidence="2" id="KW-1185">Reference proteome</keyword>
<protein>
    <submittedName>
        <fullName evidence="1">DUF3885 domain-containing protein</fullName>
    </submittedName>
</protein>
<sequence length="37" mass="4395">MADNDCTVEVVKVYNDWILDYDKEAIDKVFKLRMNPC</sequence>
<proteinExistence type="predicted"/>
<dbReference type="Proteomes" id="UP000266016">
    <property type="component" value="Unassembled WGS sequence"/>
</dbReference>
<organism evidence="1 2">
    <name type="scientific">Peribacillus asahii</name>
    <dbReference type="NCBI Taxonomy" id="228899"/>
    <lineage>
        <taxon>Bacteria</taxon>
        <taxon>Bacillati</taxon>
        <taxon>Bacillota</taxon>
        <taxon>Bacilli</taxon>
        <taxon>Bacillales</taxon>
        <taxon>Bacillaceae</taxon>
        <taxon>Peribacillus</taxon>
    </lineage>
</organism>
<accession>A0A398BGA8</accession>
<evidence type="ECO:0000313" key="2">
    <source>
        <dbReference type="Proteomes" id="UP000266016"/>
    </source>
</evidence>